<keyword evidence="1" id="KW-0479">Metal-binding</keyword>
<proteinExistence type="predicted"/>
<evidence type="ECO:0000256" key="2">
    <source>
        <dbReference type="SAM" id="MobiDB-lite"/>
    </source>
</evidence>
<comment type="caution">
    <text evidence="5">The sequence shown here is derived from an EMBL/GenBank/DDBJ whole genome shotgun (WGS) entry which is preliminary data.</text>
</comment>
<dbReference type="Gene3D" id="3.30.40.10">
    <property type="entry name" value="Zinc/RING finger domain, C3HC4 (zinc finger)"/>
    <property type="match status" value="1"/>
</dbReference>
<dbReference type="PANTHER" id="PTHR21540">
    <property type="entry name" value="RING FINGER AND SWIM DOMAIN-CONTAINING PROTEIN 2"/>
    <property type="match status" value="1"/>
</dbReference>
<sequence>MPAASPGDLCRRVFNFCEPMRNSGSENPRSKRAMSKRLSQASELKLGVTVTGSGKKKRPAAARSKPAPATEVRLARFLPTPNSAVKERISRAFTHRLYLIDKKLSGSPPSECEFFVLGATGNVYTVRLALRPSCTCPDYAKGNICKHILFVMLRVMRIPQDDPRVWQKALLPSELDGLLENLSVSDAVLASGLVRQRFREIVGESSSTALPAEEIQQKPQQRAITGDCPICYEPMAANDGKSSEPVVFCKTCGNNVHADCFKRWSQSKKNKNVTCIYCRAAWETNRKGVGASCQSGSEYINLASYSEAHMPDEITIEALYPSTFQWFGRRNL</sequence>
<dbReference type="AlphaFoldDB" id="A0A8T2V7B5"/>
<dbReference type="InterPro" id="IPR001841">
    <property type="entry name" value="Znf_RING"/>
</dbReference>
<dbReference type="OrthoDB" id="2122982at2759"/>
<dbReference type="OMA" id="CKHIVYV"/>
<protein>
    <recommendedName>
        <fullName evidence="7">Mitogen-activated protein kinase kinase kinase 1</fullName>
    </recommendedName>
</protein>
<dbReference type="GO" id="GO:0061630">
    <property type="term" value="F:ubiquitin protein ligase activity"/>
    <property type="evidence" value="ECO:0007669"/>
    <property type="project" value="InterPro"/>
</dbReference>
<feature type="region of interest" description="Disordered" evidence="2">
    <location>
        <begin position="20"/>
        <end position="39"/>
    </location>
</feature>
<keyword evidence="6" id="KW-1185">Reference proteome</keyword>
<dbReference type="PANTHER" id="PTHR21540:SF0">
    <property type="entry name" value="PHD FAMILY PROTEIN"/>
    <property type="match status" value="1"/>
</dbReference>
<feature type="domain" description="RING-type" evidence="3">
    <location>
        <begin position="228"/>
        <end position="279"/>
    </location>
</feature>
<keyword evidence="1" id="KW-0863">Zinc-finger</keyword>
<dbReference type="GO" id="GO:0008270">
    <property type="term" value="F:zinc ion binding"/>
    <property type="evidence" value="ECO:0007669"/>
    <property type="project" value="UniProtKB-KW"/>
</dbReference>
<feature type="region of interest" description="Disordered" evidence="2">
    <location>
        <begin position="45"/>
        <end position="67"/>
    </location>
</feature>
<reference evidence="5" key="1">
    <citation type="submission" date="2021-08" db="EMBL/GenBank/DDBJ databases">
        <title>WGS assembly of Ceratopteris richardii.</title>
        <authorList>
            <person name="Marchant D.B."/>
            <person name="Chen G."/>
            <person name="Jenkins J."/>
            <person name="Shu S."/>
            <person name="Leebens-Mack J."/>
            <person name="Grimwood J."/>
            <person name="Schmutz J."/>
            <person name="Soltis P."/>
            <person name="Soltis D."/>
            <person name="Chen Z.-H."/>
        </authorList>
    </citation>
    <scope>NUCLEOTIDE SEQUENCE</scope>
    <source>
        <strain evidence="5">Whitten #5841</strain>
        <tissue evidence="5">Leaf</tissue>
    </source>
</reference>
<dbReference type="Pfam" id="PF13639">
    <property type="entry name" value="zf-RING_2"/>
    <property type="match status" value="1"/>
</dbReference>
<dbReference type="InterPro" id="IPR007527">
    <property type="entry name" value="Znf_SWIM"/>
</dbReference>
<evidence type="ECO:0000259" key="4">
    <source>
        <dbReference type="PROSITE" id="PS50966"/>
    </source>
</evidence>
<accession>A0A8T2V7B5</accession>
<evidence type="ECO:0000256" key="1">
    <source>
        <dbReference type="PROSITE-ProRule" id="PRU00175"/>
    </source>
</evidence>
<gene>
    <name evidence="5" type="ORF">KP509_02G009400</name>
</gene>
<dbReference type="Proteomes" id="UP000825935">
    <property type="component" value="Chromosome 2"/>
</dbReference>
<dbReference type="SUPFAM" id="SSF57850">
    <property type="entry name" value="RING/U-box"/>
    <property type="match status" value="1"/>
</dbReference>
<evidence type="ECO:0000259" key="3">
    <source>
        <dbReference type="PROSITE" id="PS50089"/>
    </source>
</evidence>
<organism evidence="5 6">
    <name type="scientific">Ceratopteris richardii</name>
    <name type="common">Triangle waterfern</name>
    <dbReference type="NCBI Taxonomy" id="49495"/>
    <lineage>
        <taxon>Eukaryota</taxon>
        <taxon>Viridiplantae</taxon>
        <taxon>Streptophyta</taxon>
        <taxon>Embryophyta</taxon>
        <taxon>Tracheophyta</taxon>
        <taxon>Polypodiopsida</taxon>
        <taxon>Polypodiidae</taxon>
        <taxon>Polypodiales</taxon>
        <taxon>Pteridineae</taxon>
        <taxon>Pteridaceae</taxon>
        <taxon>Parkerioideae</taxon>
        <taxon>Ceratopteris</taxon>
    </lineage>
</organism>
<evidence type="ECO:0000313" key="6">
    <source>
        <dbReference type="Proteomes" id="UP000825935"/>
    </source>
</evidence>
<dbReference type="Pfam" id="PF04434">
    <property type="entry name" value="SWIM"/>
    <property type="match status" value="1"/>
</dbReference>
<name>A0A8T2V7B5_CERRI</name>
<evidence type="ECO:0000313" key="5">
    <source>
        <dbReference type="EMBL" id="KAH7442948.1"/>
    </source>
</evidence>
<dbReference type="CDD" id="cd16494">
    <property type="entry name" value="RING-CH-C4HC3_ZSWM2"/>
    <property type="match status" value="1"/>
</dbReference>
<dbReference type="PROSITE" id="PS50966">
    <property type="entry name" value="ZF_SWIM"/>
    <property type="match status" value="1"/>
</dbReference>
<dbReference type="InterPro" id="IPR013083">
    <property type="entry name" value="Znf_RING/FYVE/PHD"/>
</dbReference>
<dbReference type="PROSITE" id="PS50089">
    <property type="entry name" value="ZF_RING_2"/>
    <property type="match status" value="1"/>
</dbReference>
<feature type="domain" description="SWIM-type" evidence="4">
    <location>
        <begin position="124"/>
        <end position="156"/>
    </location>
</feature>
<dbReference type="EMBL" id="CM035407">
    <property type="protein sequence ID" value="KAH7442948.1"/>
    <property type="molecule type" value="Genomic_DNA"/>
</dbReference>
<keyword evidence="1" id="KW-0862">Zinc</keyword>
<dbReference type="InterPro" id="IPR039903">
    <property type="entry name" value="Zswim2"/>
</dbReference>
<evidence type="ECO:0008006" key="7">
    <source>
        <dbReference type="Google" id="ProtNLM"/>
    </source>
</evidence>